<evidence type="ECO:0000256" key="13">
    <source>
        <dbReference type="SAM" id="Phobius"/>
    </source>
</evidence>
<dbReference type="Pfam" id="PF01545">
    <property type="entry name" value="Cation_efflux"/>
    <property type="match status" value="1"/>
</dbReference>
<comment type="subcellular location">
    <subcellularLocation>
        <location evidence="1">Golgi apparatus</location>
        <location evidence="1">trans-Golgi network membrane</location>
        <topology evidence="1">Multi-pass membrane protein</topology>
    </subcellularLocation>
</comment>
<dbReference type="InterPro" id="IPR058533">
    <property type="entry name" value="Cation_efflux_TM"/>
</dbReference>
<dbReference type="EMBL" id="JABXBU010000015">
    <property type="protein sequence ID" value="KAF8786787.1"/>
    <property type="molecule type" value="Genomic_DNA"/>
</dbReference>
<reference evidence="15" key="1">
    <citation type="journal article" date="2020" name="bioRxiv">
        <title>Chromosome-level reference genome of the European wasp spider Argiope bruennichi: a resource for studies on range expansion and evolutionary adaptation.</title>
        <authorList>
            <person name="Sheffer M.M."/>
            <person name="Hoppe A."/>
            <person name="Krehenwinkel H."/>
            <person name="Uhl G."/>
            <person name="Kuss A.W."/>
            <person name="Jensen L."/>
            <person name="Jensen C."/>
            <person name="Gillespie R.G."/>
            <person name="Hoff K.J."/>
            <person name="Prost S."/>
        </authorList>
    </citation>
    <scope>NUCLEOTIDE SEQUENCE</scope>
</reference>
<dbReference type="Gene3D" id="1.20.1510.10">
    <property type="entry name" value="Cation efflux protein transmembrane domain"/>
    <property type="match status" value="1"/>
</dbReference>
<dbReference type="GO" id="GO:0008324">
    <property type="term" value="F:monoatomic cation transmembrane transporter activity"/>
    <property type="evidence" value="ECO:0007669"/>
    <property type="project" value="InterPro"/>
</dbReference>
<keyword evidence="5" id="KW-0862">Zinc</keyword>
<proteinExistence type="inferred from homology"/>
<evidence type="ECO:0000256" key="12">
    <source>
        <dbReference type="SAM" id="MobiDB-lite"/>
    </source>
</evidence>
<feature type="region of interest" description="Disordered" evidence="12">
    <location>
        <begin position="410"/>
        <end position="446"/>
    </location>
</feature>
<evidence type="ECO:0000256" key="4">
    <source>
        <dbReference type="ARBA" id="ARBA00022692"/>
    </source>
</evidence>
<feature type="transmembrane region" description="Helical" evidence="13">
    <location>
        <begin position="146"/>
        <end position="165"/>
    </location>
</feature>
<dbReference type="Proteomes" id="UP000807504">
    <property type="component" value="Unassembled WGS sequence"/>
</dbReference>
<accession>A0A8T0F6K6</accession>
<evidence type="ECO:0000256" key="7">
    <source>
        <dbReference type="ARBA" id="ARBA00023034"/>
    </source>
</evidence>
<dbReference type="PANTHER" id="PTHR46531">
    <property type="entry name" value="ZINC TRANSPORTER 6"/>
    <property type="match status" value="1"/>
</dbReference>
<keyword evidence="16" id="KW-1185">Reference proteome</keyword>
<feature type="transmembrane region" description="Helical" evidence="13">
    <location>
        <begin position="77"/>
        <end position="96"/>
    </location>
</feature>
<evidence type="ECO:0000256" key="8">
    <source>
        <dbReference type="ARBA" id="ARBA00023065"/>
    </source>
</evidence>
<dbReference type="InterPro" id="IPR052005">
    <property type="entry name" value="CDF_SLC30A"/>
</dbReference>
<keyword evidence="8" id="KW-0406">Ion transport</keyword>
<feature type="compositionally biased region" description="Low complexity" evidence="12">
    <location>
        <begin position="433"/>
        <end position="443"/>
    </location>
</feature>
<keyword evidence="9 13" id="KW-0472">Membrane</keyword>
<evidence type="ECO:0000256" key="11">
    <source>
        <dbReference type="ARBA" id="ARBA00045455"/>
    </source>
</evidence>
<keyword evidence="6 13" id="KW-1133">Transmembrane helix</keyword>
<evidence type="ECO:0000256" key="2">
    <source>
        <dbReference type="ARBA" id="ARBA00008873"/>
    </source>
</evidence>
<comment type="subunit">
    <text evidence="10">Heterodimer with SLC30A5; form a functional zinc ion transmembrane transporter.</text>
</comment>
<comment type="caution">
    <text evidence="15">The sequence shown here is derived from an EMBL/GenBank/DDBJ whole genome shotgun (WGS) entry which is preliminary data.</text>
</comment>
<dbReference type="SUPFAM" id="SSF161111">
    <property type="entry name" value="Cation efflux protein transmembrane domain-like"/>
    <property type="match status" value="1"/>
</dbReference>
<evidence type="ECO:0000256" key="9">
    <source>
        <dbReference type="ARBA" id="ARBA00023136"/>
    </source>
</evidence>
<evidence type="ECO:0000256" key="1">
    <source>
        <dbReference type="ARBA" id="ARBA00004166"/>
    </source>
</evidence>
<evidence type="ECO:0000313" key="15">
    <source>
        <dbReference type="EMBL" id="KAF8786787.1"/>
    </source>
</evidence>
<feature type="domain" description="Cation efflux protein transmembrane" evidence="14">
    <location>
        <begin position="53"/>
        <end position="270"/>
    </location>
</feature>
<feature type="transmembrane region" description="Helical" evidence="13">
    <location>
        <begin position="48"/>
        <end position="65"/>
    </location>
</feature>
<evidence type="ECO:0000256" key="3">
    <source>
        <dbReference type="ARBA" id="ARBA00022448"/>
    </source>
</evidence>
<feature type="transmembrane region" description="Helical" evidence="13">
    <location>
        <begin position="116"/>
        <end position="134"/>
    </location>
</feature>
<dbReference type="InterPro" id="IPR027469">
    <property type="entry name" value="Cation_efflux_TMD_sf"/>
</dbReference>
<keyword evidence="3" id="KW-0813">Transport</keyword>
<gene>
    <name evidence="15" type="ORF">HNY73_008459</name>
</gene>
<comment type="function">
    <text evidence="11">Has probably no intrinsic transporter activity but together with SLC30A5 forms a functional zinc ion:proton antiporter heterodimer, mediating zinc entry into the lumen of organelles along the secretory pathway. As part of that zinc ion:proton antiporter, contributes to zinc ion homeostasis within the early secretory pathway and regulates the activation and folding of enzymes like alkaline phosphatases and enzymes involved in phosphatidylinositol glycan anchor biosynthesis.</text>
</comment>
<name>A0A8T0F6K6_ARGBR</name>
<organism evidence="15 16">
    <name type="scientific">Argiope bruennichi</name>
    <name type="common">Wasp spider</name>
    <name type="synonym">Aranea bruennichi</name>
    <dbReference type="NCBI Taxonomy" id="94029"/>
    <lineage>
        <taxon>Eukaryota</taxon>
        <taxon>Metazoa</taxon>
        <taxon>Ecdysozoa</taxon>
        <taxon>Arthropoda</taxon>
        <taxon>Chelicerata</taxon>
        <taxon>Arachnida</taxon>
        <taxon>Araneae</taxon>
        <taxon>Araneomorphae</taxon>
        <taxon>Entelegynae</taxon>
        <taxon>Araneoidea</taxon>
        <taxon>Araneidae</taxon>
        <taxon>Argiope</taxon>
    </lineage>
</organism>
<dbReference type="GO" id="GO:0005794">
    <property type="term" value="C:Golgi apparatus"/>
    <property type="evidence" value="ECO:0007669"/>
    <property type="project" value="UniProtKB-SubCell"/>
</dbReference>
<dbReference type="NCBIfam" id="TIGR01297">
    <property type="entry name" value="CDF"/>
    <property type="match status" value="1"/>
</dbReference>
<keyword evidence="7" id="KW-0333">Golgi apparatus</keyword>
<dbReference type="PANTHER" id="PTHR46531:SF1">
    <property type="entry name" value="ZINC TRANSPORTER 6"/>
    <property type="match status" value="1"/>
</dbReference>
<dbReference type="InterPro" id="IPR002524">
    <property type="entry name" value="Cation_efflux"/>
</dbReference>
<keyword evidence="4 13" id="KW-0812">Transmembrane</keyword>
<dbReference type="AlphaFoldDB" id="A0A8T0F6K6"/>
<protein>
    <submittedName>
        <fullName evidence="15">Zinc transporter 6 like protein</fullName>
    </submittedName>
</protein>
<evidence type="ECO:0000313" key="16">
    <source>
        <dbReference type="Proteomes" id="UP000807504"/>
    </source>
</evidence>
<reference evidence="15" key="2">
    <citation type="submission" date="2020-06" db="EMBL/GenBank/DDBJ databases">
        <authorList>
            <person name="Sheffer M."/>
        </authorList>
    </citation>
    <scope>NUCLEOTIDE SEQUENCE</scope>
</reference>
<evidence type="ECO:0000259" key="14">
    <source>
        <dbReference type="Pfam" id="PF01545"/>
    </source>
</evidence>
<dbReference type="GO" id="GO:0006829">
    <property type="term" value="P:zinc ion transport"/>
    <property type="evidence" value="ECO:0007669"/>
    <property type="project" value="TreeGrafter"/>
</dbReference>
<feature type="transmembrane region" description="Helical" evidence="13">
    <location>
        <begin position="216"/>
        <end position="237"/>
    </location>
</feature>
<evidence type="ECO:0000256" key="6">
    <source>
        <dbReference type="ARBA" id="ARBA00022989"/>
    </source>
</evidence>
<sequence>MEDLRLRSNPVKSFSVGGKILGKHSFPVLTSFLRELKPVYKDNRFQRIVWLGLVNFLSLLLLLSWCNVTESMGLLSYTYLIFFDTLCLCICALSIWVEQKKPNAHYTFGYERLEVLAVFVSTTFTLVNSIFIIRRSIWRWIQQAQIHTGLLIPGIVLAFLCHMLITYCMKNKGLNLVICASDSSWLQNRMSFFNKNSLSHVVPGVTTNSWPRFNPFSLLGCTAGGILVLTTFLVDIFNYHSADALAGIFISFLICLTMYPLSAYSGKILLQGTPPHVKDLLDKCLREVSTLDGVLEFRNEHFWLLGFDKIVGTIHVRIRRDANEQIVLSHLLNKLSSMVTDITIQIFKDEWTWSSGTRQILGDHFLKFPTGSESYSLPTTVTTSVSSTEKEVILNPNLSYKNSYASAYTAPSTKTHDSKKTPGSYATIPLPPSLSSSHSPKSPVQEYSIDMTSEANLAQTHASYDTSPHSVRQVPYSLQSVSSTNKYNRELTINPLFTSKSDYVKYKS</sequence>
<dbReference type="GO" id="GO:0016020">
    <property type="term" value="C:membrane"/>
    <property type="evidence" value="ECO:0007669"/>
    <property type="project" value="InterPro"/>
</dbReference>
<comment type="similarity">
    <text evidence="2">Belongs to the cation diffusion facilitator (CDF) transporter (TC 2.A.4) family. SLC30A subfamily.</text>
</comment>
<evidence type="ECO:0000256" key="5">
    <source>
        <dbReference type="ARBA" id="ARBA00022833"/>
    </source>
</evidence>
<feature type="transmembrane region" description="Helical" evidence="13">
    <location>
        <begin position="244"/>
        <end position="261"/>
    </location>
</feature>
<evidence type="ECO:0000256" key="10">
    <source>
        <dbReference type="ARBA" id="ARBA00038600"/>
    </source>
</evidence>